<dbReference type="Gramene" id="CDF32730">
    <property type="protein sequence ID" value="CDF32730"/>
    <property type="gene ID" value="CHC_T00001594001"/>
</dbReference>
<reference evidence="2" key="1">
    <citation type="journal article" date="2013" name="Proc. Natl. Acad. Sci. U.S.A.">
        <title>Genome structure and metabolic features in the red seaweed Chondrus crispus shed light on evolution of the Archaeplastida.</title>
        <authorList>
            <person name="Collen J."/>
            <person name="Porcel B."/>
            <person name="Carre W."/>
            <person name="Ball S.G."/>
            <person name="Chaparro C."/>
            <person name="Tonon T."/>
            <person name="Barbeyron T."/>
            <person name="Michel G."/>
            <person name="Noel B."/>
            <person name="Valentin K."/>
            <person name="Elias M."/>
            <person name="Artiguenave F."/>
            <person name="Arun A."/>
            <person name="Aury J.M."/>
            <person name="Barbosa-Neto J.F."/>
            <person name="Bothwell J.H."/>
            <person name="Bouget F.Y."/>
            <person name="Brillet L."/>
            <person name="Cabello-Hurtado F."/>
            <person name="Capella-Gutierrez S."/>
            <person name="Charrier B."/>
            <person name="Cladiere L."/>
            <person name="Cock J.M."/>
            <person name="Coelho S.M."/>
            <person name="Colleoni C."/>
            <person name="Czjzek M."/>
            <person name="Da Silva C."/>
            <person name="Delage L."/>
            <person name="Denoeud F."/>
            <person name="Deschamps P."/>
            <person name="Dittami S.M."/>
            <person name="Gabaldon T."/>
            <person name="Gachon C.M."/>
            <person name="Groisillier A."/>
            <person name="Herve C."/>
            <person name="Jabbari K."/>
            <person name="Katinka M."/>
            <person name="Kloareg B."/>
            <person name="Kowalczyk N."/>
            <person name="Labadie K."/>
            <person name="Leblanc C."/>
            <person name="Lopez P.J."/>
            <person name="McLachlan D.H."/>
            <person name="Meslet-Cladiere L."/>
            <person name="Moustafa A."/>
            <person name="Nehr Z."/>
            <person name="Nyvall Collen P."/>
            <person name="Panaud O."/>
            <person name="Partensky F."/>
            <person name="Poulain J."/>
            <person name="Rensing S.A."/>
            <person name="Rousvoal S."/>
            <person name="Samson G."/>
            <person name="Symeonidi A."/>
            <person name="Weissenbach J."/>
            <person name="Zambounis A."/>
            <person name="Wincker P."/>
            <person name="Boyen C."/>
        </authorList>
    </citation>
    <scope>NUCLEOTIDE SEQUENCE [LARGE SCALE GENOMIC DNA]</scope>
    <source>
        <strain evidence="2">cv. Stackhouse</strain>
    </source>
</reference>
<keyword evidence="2" id="KW-1185">Reference proteome</keyword>
<organism evidence="1 2">
    <name type="scientific">Chondrus crispus</name>
    <name type="common">Carrageen Irish moss</name>
    <name type="synonym">Polymorpha crispa</name>
    <dbReference type="NCBI Taxonomy" id="2769"/>
    <lineage>
        <taxon>Eukaryota</taxon>
        <taxon>Rhodophyta</taxon>
        <taxon>Florideophyceae</taxon>
        <taxon>Rhodymeniophycidae</taxon>
        <taxon>Gigartinales</taxon>
        <taxon>Gigartinaceae</taxon>
        <taxon>Chondrus</taxon>
    </lineage>
</organism>
<sequence>MVRILPGPTWLGAQVAQPSWARNQVGHRAGIEPRASQAQSVNCTTSNRLSTLPRTPLSQTADSAATQCGYQRYLKVCICPRNQHCFYNLKIVRNGNWTKSEDKADEAWVVIFTLRDYSRP</sequence>
<gene>
    <name evidence="1" type="ORF">CHC_T00001594001</name>
</gene>
<dbReference type="AlphaFoldDB" id="R7Q5I7"/>
<proteinExistence type="predicted"/>
<evidence type="ECO:0000313" key="1">
    <source>
        <dbReference type="EMBL" id="CDF32730.1"/>
    </source>
</evidence>
<evidence type="ECO:0000313" key="2">
    <source>
        <dbReference type="Proteomes" id="UP000012073"/>
    </source>
</evidence>
<dbReference type="KEGG" id="ccp:CHC_T00001594001"/>
<accession>R7Q5I7</accession>
<name>R7Q5I7_CHOCR</name>
<dbReference type="RefSeq" id="XP_005712501.1">
    <property type="nucleotide sequence ID" value="XM_005712444.1"/>
</dbReference>
<dbReference type="Proteomes" id="UP000012073">
    <property type="component" value="Unassembled WGS sequence"/>
</dbReference>
<protein>
    <submittedName>
        <fullName evidence="1">Uncharacterized protein</fullName>
    </submittedName>
</protein>
<dbReference type="GeneID" id="17320216"/>
<dbReference type="EMBL" id="HG001553">
    <property type="protein sequence ID" value="CDF32730.1"/>
    <property type="molecule type" value="Genomic_DNA"/>
</dbReference>